<evidence type="ECO:0000256" key="2">
    <source>
        <dbReference type="SAM" id="Phobius"/>
    </source>
</evidence>
<keyword evidence="2" id="KW-0472">Membrane</keyword>
<feature type="transmembrane region" description="Helical" evidence="2">
    <location>
        <begin position="36"/>
        <end position="63"/>
    </location>
</feature>
<dbReference type="RefSeq" id="WP_105038590.1">
    <property type="nucleotide sequence ID" value="NZ_PPSL01000002.1"/>
</dbReference>
<reference evidence="3 4" key="1">
    <citation type="submission" date="2018-01" db="EMBL/GenBank/DDBJ databases">
        <title>A novel member of the phylum Bacteroidetes isolated from glacier ice.</title>
        <authorList>
            <person name="Liu Q."/>
            <person name="Xin Y.-H."/>
        </authorList>
    </citation>
    <scope>NUCLEOTIDE SEQUENCE [LARGE SCALE GENOMIC DNA]</scope>
    <source>
        <strain evidence="3 4">RB1R16</strain>
    </source>
</reference>
<dbReference type="AlphaFoldDB" id="A0A2S7SXQ3"/>
<evidence type="ECO:0008006" key="5">
    <source>
        <dbReference type="Google" id="ProtNLM"/>
    </source>
</evidence>
<accession>A0A2S7SXQ3</accession>
<dbReference type="SUPFAM" id="SSF49464">
    <property type="entry name" value="Carboxypeptidase regulatory domain-like"/>
    <property type="match status" value="1"/>
</dbReference>
<feature type="region of interest" description="Disordered" evidence="1">
    <location>
        <begin position="204"/>
        <end position="245"/>
    </location>
</feature>
<keyword evidence="4" id="KW-1185">Reference proteome</keyword>
<evidence type="ECO:0000313" key="3">
    <source>
        <dbReference type="EMBL" id="PQJ11710.1"/>
    </source>
</evidence>
<protein>
    <recommendedName>
        <fullName evidence="5">Carboxypeptidase-like regulatory domain-containing protein</fullName>
    </recommendedName>
</protein>
<name>A0A2S7SXQ3_9BACT</name>
<evidence type="ECO:0000256" key="1">
    <source>
        <dbReference type="SAM" id="MobiDB-lite"/>
    </source>
</evidence>
<comment type="caution">
    <text evidence="3">The sequence shown here is derived from an EMBL/GenBank/DDBJ whole genome shotgun (WGS) entry which is preliminary data.</text>
</comment>
<evidence type="ECO:0000313" key="4">
    <source>
        <dbReference type="Proteomes" id="UP000239872"/>
    </source>
</evidence>
<keyword evidence="2" id="KW-1133">Transmembrane helix</keyword>
<dbReference type="EMBL" id="PPSL01000002">
    <property type="protein sequence ID" value="PQJ11710.1"/>
    <property type="molecule type" value="Genomic_DNA"/>
</dbReference>
<sequence>MKHQQNILTLHNPCNEDWERMPVADRGRYCAACQKIVMDFTLITSTRLAAIIVFLLVVITPAWSQQAGPDMGAMHQTVKNTLDPKQLREIHGRVRDVHNATMAGITVHIKGMPVDAVTDDTGEFTLLLPDTLQAKQLLLVAEVNSSTIGGVTVDIKDGAYVSLYLQPSMKIINSPSGKSDLIRMIGGAEPNDLVATTPGIYQQKRGGAAPNAKSSTPAIVPKDKPTFWERIAKPFRKKNKTNEAK</sequence>
<gene>
    <name evidence="3" type="ORF">CJD36_007910</name>
</gene>
<dbReference type="InterPro" id="IPR008969">
    <property type="entry name" value="CarboxyPept-like_regulatory"/>
</dbReference>
<keyword evidence="2" id="KW-0812">Transmembrane</keyword>
<organism evidence="3 4">
    <name type="scientific">Flavipsychrobacter stenotrophus</name>
    <dbReference type="NCBI Taxonomy" id="2077091"/>
    <lineage>
        <taxon>Bacteria</taxon>
        <taxon>Pseudomonadati</taxon>
        <taxon>Bacteroidota</taxon>
        <taxon>Chitinophagia</taxon>
        <taxon>Chitinophagales</taxon>
        <taxon>Chitinophagaceae</taxon>
        <taxon>Flavipsychrobacter</taxon>
    </lineage>
</organism>
<feature type="compositionally biased region" description="Basic and acidic residues" evidence="1">
    <location>
        <begin position="221"/>
        <end position="232"/>
    </location>
</feature>
<dbReference type="OrthoDB" id="7432683at2"/>
<proteinExistence type="predicted"/>
<dbReference type="Proteomes" id="UP000239872">
    <property type="component" value="Unassembled WGS sequence"/>
</dbReference>